<dbReference type="AlphaFoldDB" id="E6U6J9"/>
<gene>
    <name evidence="1" type="ordered locus">Ethha_2576</name>
</gene>
<organism evidence="1 2">
    <name type="scientific">Ethanoligenens harbinense (strain DSM 18485 / JCM 12961 / CGMCC 1.5033 / YUAN-3)</name>
    <dbReference type="NCBI Taxonomy" id="663278"/>
    <lineage>
        <taxon>Bacteria</taxon>
        <taxon>Bacillati</taxon>
        <taxon>Bacillota</taxon>
        <taxon>Clostridia</taxon>
        <taxon>Eubacteriales</taxon>
        <taxon>Oscillospiraceae</taxon>
        <taxon>Ethanoligenens</taxon>
    </lineage>
</organism>
<dbReference type="HOGENOM" id="CLU_1208278_0_0_9"/>
<accession>E6U6J9</accession>
<dbReference type="Proteomes" id="UP000001551">
    <property type="component" value="Chromosome"/>
</dbReference>
<proteinExistence type="predicted"/>
<evidence type="ECO:0008006" key="3">
    <source>
        <dbReference type="Google" id="ProtNLM"/>
    </source>
</evidence>
<reference evidence="1 2" key="1">
    <citation type="submission" date="2010-12" db="EMBL/GenBank/DDBJ databases">
        <title>Complete sequence of Ethanoligenens harbinense YUAN-3.</title>
        <authorList>
            <person name="Lucas S."/>
            <person name="Copeland A."/>
            <person name="Lapidus A."/>
            <person name="Cheng J.-F."/>
            <person name="Bruce D."/>
            <person name="Goodwin L."/>
            <person name="Pitluck S."/>
            <person name="Chertkov O."/>
            <person name="Misra M."/>
            <person name="Detter J.C."/>
            <person name="Han C."/>
            <person name="Tapia R."/>
            <person name="Land M."/>
            <person name="Hauser L."/>
            <person name="Jeffries C."/>
            <person name="Kyrpides N."/>
            <person name="Ivanova N."/>
            <person name="Mikhailova N."/>
            <person name="Wang A."/>
            <person name="Mouttaki H."/>
            <person name="He Z."/>
            <person name="Zhou J."/>
            <person name="Hemme C.L."/>
            <person name="Woyke T."/>
        </authorList>
    </citation>
    <scope>NUCLEOTIDE SEQUENCE [LARGE SCALE GENOMIC DNA]</scope>
    <source>
        <strain evidence="2">DSM 18485 / JCM 12961 / CGMCC 1.5033 / YUAN-3</strain>
    </source>
</reference>
<evidence type="ECO:0000313" key="2">
    <source>
        <dbReference type="Proteomes" id="UP000001551"/>
    </source>
</evidence>
<dbReference type="eggNOG" id="COG1317">
    <property type="taxonomic scope" value="Bacteria"/>
</dbReference>
<sequence>MCKAPGPHKRKGAVAELIRHSGQQDEQAARAAVSAAALPHGANWQDIREARLCGMREGLEEGTRAGRDQVLSAVRDRIERERAETEAACTGLAEQTRQELAARQDGLPAAAVREARRTLDEELHCGDQPFLRLFAQAAAHVGRAEHAVLRASPYGCGIASRYLEWMKKQIDGLRSLELRQTPGDDGLCILETEAGSVDASVETQFRKAMRLIGFPDGQTGGDRHAAAGH</sequence>
<protein>
    <recommendedName>
        <fullName evidence="3">Flagellar assembly protein FliH/Type III secretion system HrpE domain-containing protein</fullName>
    </recommendedName>
</protein>
<evidence type="ECO:0000313" key="1">
    <source>
        <dbReference type="EMBL" id="ADU28069.1"/>
    </source>
</evidence>
<dbReference type="EMBL" id="CP002400">
    <property type="protein sequence ID" value="ADU28069.1"/>
    <property type="molecule type" value="Genomic_DNA"/>
</dbReference>
<keyword evidence="2" id="KW-1185">Reference proteome</keyword>
<dbReference type="STRING" id="663278.Ethha_2576"/>
<name>E6U6J9_ETHHY</name>
<dbReference type="KEGG" id="eha:Ethha_2576"/>